<feature type="compositionally biased region" description="Basic and acidic residues" evidence="1">
    <location>
        <begin position="1779"/>
        <end position="1788"/>
    </location>
</feature>
<feature type="compositionally biased region" description="Polar residues" evidence="1">
    <location>
        <begin position="1070"/>
        <end position="1089"/>
    </location>
</feature>
<feature type="compositionally biased region" description="Polar residues" evidence="1">
    <location>
        <begin position="626"/>
        <end position="642"/>
    </location>
</feature>
<feature type="compositionally biased region" description="Acidic residues" evidence="1">
    <location>
        <begin position="409"/>
        <end position="421"/>
    </location>
</feature>
<feature type="region of interest" description="Disordered" evidence="1">
    <location>
        <begin position="1576"/>
        <end position="1600"/>
    </location>
</feature>
<feature type="region of interest" description="Disordered" evidence="1">
    <location>
        <begin position="1173"/>
        <end position="1193"/>
    </location>
</feature>
<feature type="compositionally biased region" description="Low complexity" evidence="1">
    <location>
        <begin position="680"/>
        <end position="694"/>
    </location>
</feature>
<evidence type="ECO:0000256" key="1">
    <source>
        <dbReference type="SAM" id="MobiDB-lite"/>
    </source>
</evidence>
<name>A0A3R7MK77_PENVA</name>
<dbReference type="Proteomes" id="UP000283509">
    <property type="component" value="Unassembled WGS sequence"/>
</dbReference>
<comment type="caution">
    <text evidence="2">The sequence shown here is derived from an EMBL/GenBank/DDBJ whole genome shotgun (WGS) entry which is preliminary data.</text>
</comment>
<feature type="compositionally biased region" description="Basic and acidic residues" evidence="1">
    <location>
        <begin position="1576"/>
        <end position="1599"/>
    </location>
</feature>
<feature type="region of interest" description="Disordered" evidence="1">
    <location>
        <begin position="1"/>
        <end position="22"/>
    </location>
</feature>
<feature type="region of interest" description="Disordered" evidence="1">
    <location>
        <begin position="952"/>
        <end position="975"/>
    </location>
</feature>
<dbReference type="OrthoDB" id="6380776at2759"/>
<gene>
    <name evidence="2" type="ORF">C7M84_018199</name>
</gene>
<proteinExistence type="predicted"/>
<protein>
    <submittedName>
        <fullName evidence="2">Uncharacterized protein</fullName>
    </submittedName>
</protein>
<feature type="compositionally biased region" description="Low complexity" evidence="1">
    <location>
        <begin position="582"/>
        <end position="592"/>
    </location>
</feature>
<feature type="compositionally biased region" description="Acidic residues" evidence="1">
    <location>
        <begin position="1415"/>
        <end position="1424"/>
    </location>
</feature>
<feature type="compositionally biased region" description="Polar residues" evidence="1">
    <location>
        <begin position="442"/>
        <end position="471"/>
    </location>
</feature>
<organism evidence="2 3">
    <name type="scientific">Penaeus vannamei</name>
    <name type="common">Whiteleg shrimp</name>
    <name type="synonym">Litopenaeus vannamei</name>
    <dbReference type="NCBI Taxonomy" id="6689"/>
    <lineage>
        <taxon>Eukaryota</taxon>
        <taxon>Metazoa</taxon>
        <taxon>Ecdysozoa</taxon>
        <taxon>Arthropoda</taxon>
        <taxon>Crustacea</taxon>
        <taxon>Multicrustacea</taxon>
        <taxon>Malacostraca</taxon>
        <taxon>Eumalacostraca</taxon>
        <taxon>Eucarida</taxon>
        <taxon>Decapoda</taxon>
        <taxon>Dendrobranchiata</taxon>
        <taxon>Penaeoidea</taxon>
        <taxon>Penaeidae</taxon>
        <taxon>Penaeus</taxon>
    </lineage>
</organism>
<feature type="compositionally biased region" description="Polar residues" evidence="1">
    <location>
        <begin position="83"/>
        <end position="92"/>
    </location>
</feature>
<feature type="compositionally biased region" description="Basic and acidic residues" evidence="1">
    <location>
        <begin position="287"/>
        <end position="299"/>
    </location>
</feature>
<keyword evidence="3" id="KW-1185">Reference proteome</keyword>
<dbReference type="EMBL" id="QCYY01003360">
    <property type="protein sequence ID" value="ROT63882.1"/>
    <property type="molecule type" value="Genomic_DNA"/>
</dbReference>
<reference evidence="2 3" key="1">
    <citation type="submission" date="2018-04" db="EMBL/GenBank/DDBJ databases">
        <authorList>
            <person name="Zhang X."/>
            <person name="Yuan J."/>
            <person name="Li F."/>
            <person name="Xiang J."/>
        </authorList>
    </citation>
    <scope>NUCLEOTIDE SEQUENCE [LARGE SCALE GENOMIC DNA]</scope>
    <source>
        <tissue evidence="2">Muscle</tissue>
    </source>
</reference>
<feature type="region of interest" description="Disordered" evidence="1">
    <location>
        <begin position="1872"/>
        <end position="1903"/>
    </location>
</feature>
<feature type="compositionally biased region" description="Polar residues" evidence="1">
    <location>
        <begin position="1890"/>
        <end position="1903"/>
    </location>
</feature>
<feature type="compositionally biased region" description="Basic and acidic residues" evidence="1">
    <location>
        <begin position="431"/>
        <end position="441"/>
    </location>
</feature>
<feature type="compositionally biased region" description="Polar residues" evidence="1">
    <location>
        <begin position="760"/>
        <end position="770"/>
    </location>
</feature>
<feature type="region of interest" description="Disordered" evidence="1">
    <location>
        <begin position="1398"/>
        <end position="1429"/>
    </location>
</feature>
<feature type="compositionally biased region" description="Polar residues" evidence="1">
    <location>
        <begin position="1174"/>
        <end position="1193"/>
    </location>
</feature>
<feature type="region of interest" description="Disordered" evidence="1">
    <location>
        <begin position="1779"/>
        <end position="1825"/>
    </location>
</feature>
<evidence type="ECO:0000313" key="3">
    <source>
        <dbReference type="Proteomes" id="UP000283509"/>
    </source>
</evidence>
<reference evidence="2 3" key="2">
    <citation type="submission" date="2019-01" db="EMBL/GenBank/DDBJ databases">
        <title>The decoding of complex shrimp genome reveals the adaptation for benthos swimmer, frequently molting mechanism and breeding impact on genome.</title>
        <authorList>
            <person name="Sun Y."/>
            <person name="Gao Y."/>
            <person name="Yu Y."/>
        </authorList>
    </citation>
    <scope>NUCLEOTIDE SEQUENCE [LARGE SCALE GENOMIC DNA]</scope>
    <source>
        <tissue evidence="2">Muscle</tissue>
    </source>
</reference>
<feature type="compositionally biased region" description="Polar residues" evidence="1">
    <location>
        <begin position="1034"/>
        <end position="1052"/>
    </location>
</feature>
<feature type="compositionally biased region" description="Basic and acidic residues" evidence="1">
    <location>
        <begin position="368"/>
        <end position="377"/>
    </location>
</feature>
<evidence type="ECO:0000313" key="2">
    <source>
        <dbReference type="EMBL" id="ROT63882.1"/>
    </source>
</evidence>
<feature type="region of interest" description="Disordered" evidence="1">
    <location>
        <begin position="352"/>
        <end position="485"/>
    </location>
</feature>
<feature type="compositionally biased region" description="Polar residues" evidence="1">
    <location>
        <begin position="356"/>
        <end position="366"/>
    </location>
</feature>
<feature type="compositionally biased region" description="Low complexity" evidence="1">
    <location>
        <begin position="531"/>
        <end position="546"/>
    </location>
</feature>
<feature type="region of interest" description="Disordered" evidence="1">
    <location>
        <begin position="1028"/>
        <end position="1115"/>
    </location>
</feature>
<accession>A0A3R7MK77</accession>
<feature type="region of interest" description="Disordered" evidence="1">
    <location>
        <begin position="676"/>
        <end position="711"/>
    </location>
</feature>
<sequence>MDATREFTWGGGGGGSSAAGASDPARAVLVVGGGGVRGRLPQRGVYRALSGVTFQHLDLYVRQTSSCHDPALPSEDDEGLDSLESQTHTLTPSPDLAQRGHVQADNPPHAEGGYFSLERCLSDEDAANLHDSLENLMIQYQSPASNAGHPHFSANYPHPYQGYQHPQKPPSHAHFTRMPAYVNPSFQHQAPFVNPPPCHDYPAADPSYLPARTYPPSSGHYISESDYESMYHQRDGYPVLEDVSRGGAYERQVGDVYSSHGSYQTPETFQAKTNYLYPNYSPARHGGARESGGKDERKASVLSADSLEDLPQSPTSPVSPLPPMEGRKSSCYNDSLEDVRPRLVSELREFFERQKSVASNSSPESDSLQDRRPDAEKNSANTESVQPKEKISAEVQVDISSSVSSDKTEDADTNTTEEETVDTTQESSSDDPTKELLESQKETPPTSNLRFRDNSSYTSSDSKETQSSPNTYEDETDSCDPADYQESQLILRHFVADWENESPPSDHESDIDEFFLVLDSTGGQGNFNFPSDSSSVLSSVGSSLSDQKSDNHFQEQDSYDDGNLADVGEPDTSSSGLSPVAESTSTESNSPTPALPEPSDEKDGFLDAAPHNVIVKPFLGLGKGSAQESHAGSALGTENTTVAHPDSLGEEGHDSDEFETVIDTVLCDSDDSCHGSFDGNTNTLLTPELTNPPLADATDESAPASTPSSDIEASIETVRNFDAHCKCSPTSDAGEKCAGKRADRLTSDLIKADAPVMTGNDHNQSATLSGQGVADPIGPHYANSRDPRENEVTSGRSSAPGEASGTDADPHATTVAAAQLATCTFDFAAEDQPTPDLEALATLIAERIMSGTLPSTSASQSGPGGTTAHLAPGIHSATRSCDDLLVTRSVTVSTCEGTDGAPHLPLDTTSPPVVNIDSCESESDQRAAASMSGEVCDLQCAHALSQAENSVSETCSEDTSPAAVNESKGGMSEKESHKSCEMLSRSLCQDEHHIKEYSDNVVKEVIKDISRQVSKTSDIGDEIMTDTEEDCRSADQTAANSHANPASKSPATTPHFEAPRPVFPRKDSKGSTCDSIESRKTSFSSTITTPDDEFIDVSPSGDTPVRRYSNSSGISSLSETSARKLSFSSSMSDDWEWFPGRKKSMRGQALHEYKAAPTSPTELGENADVRKMSGASTASMQSSGISSMTGSACESSLSEGRKFSASSGVSCLSKIKEETRMVTDEDLAKLESYEQDKDVQTMKEKEFCHNITPDGKPLTLPPPVWPRGAVRQEVSESNKHPALVDPQSMNYADSKTENLEFLVKRAEILKNSNSKIRIEQQKLDLPLICPSSCPLRRKEYMSSDDLGHLHLHTSEQSDKEKRKSLNFVPKLIKPKPRSSLRSRRLTLHTFENIADQWRKQNGASNEAAEKSESAEILDDNEPPEGMEKEVEFRRNLVRDLERLEAEIDAEVLALESESMKGGSDSSSIAVVFDSNESVASGISSLCGRQSEVDNADETSSIYEADREIVESNISHAGAFSERKAKNMSLASKIDRVLPLDLDSDLNKSSNEVVLESGNFTPQSDSKSLPNLMEVGEAKILDDSTPEPRDPKDPKRESLKSCRSAETMLSVEEIVPCSNYEFSEVAFPSMIGYDELEEQEVIENFSDEDLVTDAEFEAFSETEHDTDMDNLNLDLFEPTAGSKVDGKMLSKRQRKLRKLKRKFSFNSNDKQPKDIKGTISSSLKRIKDAKHKIGRLVHKTLKTEVAPAVSSVESLEALASSQAANLRTTHLDFSNLHSKAPLERSDSHSSKASGSQHSETTQDGTESKASDPIAGVTRNASKSSEDSHFLGIWERRHQDGQESAYSWSDADSDFEYLAMEPPKTVVVYKEGCGADAPSTAAPSAHQLPADNKQQTAGSASQEGE</sequence>
<feature type="region of interest" description="Disordered" evidence="1">
    <location>
        <begin position="68"/>
        <end position="113"/>
    </location>
</feature>
<feature type="region of interest" description="Disordered" evidence="1">
    <location>
        <begin position="756"/>
        <end position="809"/>
    </location>
</feature>
<feature type="region of interest" description="Disordered" evidence="1">
    <location>
        <begin position="623"/>
        <end position="656"/>
    </location>
</feature>
<feature type="region of interest" description="Disordered" evidence="1">
    <location>
        <begin position="520"/>
        <end position="609"/>
    </location>
</feature>
<feature type="region of interest" description="Disordered" evidence="1">
    <location>
        <begin position="280"/>
        <end position="336"/>
    </location>
</feature>